<accession>A0A1G9UZT2</accession>
<proteinExistence type="predicted"/>
<evidence type="ECO:0000313" key="1">
    <source>
        <dbReference type="EMBL" id="SDM65297.1"/>
    </source>
</evidence>
<dbReference type="RefSeq" id="WP_092637680.1">
    <property type="nucleotide sequence ID" value="NZ_FNID01000003.1"/>
</dbReference>
<sequence>MKEALKKAYLEWEQEILLPFKSARDDNQYSSPFYMGYSQHYSPNKKTIMVIGQEARDWRRIDTDWSIDDIQKHYESIIARQLFGIRNNSKFLKSAFWRLIRYLQGENFNVVWNNLDKLHRYDGKKSIPLELEDETELNRQYGTDKKSLLEREIDIINPDHIIFVTGPAYYKSMCTCFGIKPTSLVKYRPNNQNLCTEIDNVLNYKGKAIWTYHPTYLSRIKAYDKCVSYIKERIKD</sequence>
<dbReference type="EMBL" id="FNID01000003">
    <property type="protein sequence ID" value="SDM65297.1"/>
    <property type="molecule type" value="Genomic_DNA"/>
</dbReference>
<dbReference type="OrthoDB" id="307997at2"/>
<evidence type="ECO:0000313" key="2">
    <source>
        <dbReference type="Proteomes" id="UP000199182"/>
    </source>
</evidence>
<evidence type="ECO:0008006" key="3">
    <source>
        <dbReference type="Google" id="ProtNLM"/>
    </source>
</evidence>
<gene>
    <name evidence="1" type="ORF">SAMN05192585_1033</name>
</gene>
<reference evidence="1 2" key="1">
    <citation type="submission" date="2016-10" db="EMBL/GenBank/DDBJ databases">
        <authorList>
            <person name="de Groot N.N."/>
        </authorList>
    </citation>
    <scope>NUCLEOTIDE SEQUENCE [LARGE SCALE GENOMIC DNA]</scope>
    <source>
        <strain evidence="1 2">CGMCC 1.5012</strain>
    </source>
</reference>
<name>A0A1G9UZT2_9FIRM</name>
<organism evidence="1 2">
    <name type="scientific">Acetanaerobacterium elongatum</name>
    <dbReference type="NCBI Taxonomy" id="258515"/>
    <lineage>
        <taxon>Bacteria</taxon>
        <taxon>Bacillati</taxon>
        <taxon>Bacillota</taxon>
        <taxon>Clostridia</taxon>
        <taxon>Eubacteriales</taxon>
        <taxon>Oscillospiraceae</taxon>
        <taxon>Acetanaerobacterium</taxon>
    </lineage>
</organism>
<keyword evidence="2" id="KW-1185">Reference proteome</keyword>
<dbReference type="Proteomes" id="UP000199182">
    <property type="component" value="Unassembled WGS sequence"/>
</dbReference>
<dbReference type="AlphaFoldDB" id="A0A1G9UZT2"/>
<protein>
    <recommendedName>
        <fullName evidence="3">Uracil DNA glycosylase superfamily protein</fullName>
    </recommendedName>
</protein>